<dbReference type="AlphaFoldDB" id="A0A8S4NIU9"/>
<evidence type="ECO:0000313" key="2">
    <source>
        <dbReference type="Proteomes" id="UP000749559"/>
    </source>
</evidence>
<proteinExistence type="predicted"/>
<sequence length="103" mass="10997">MTLSRQVPVAGLQELQAAPAGPGGAKQHCSCCKGHSTCSGDNCKCGGLFGCRCRSWSSARSMEKSDSLDKEDLALMEKVESALLEKAEFPQETTIETTTVEEI</sequence>
<organism evidence="1 2">
    <name type="scientific">Owenia fusiformis</name>
    <name type="common">Polychaete worm</name>
    <dbReference type="NCBI Taxonomy" id="6347"/>
    <lineage>
        <taxon>Eukaryota</taxon>
        <taxon>Metazoa</taxon>
        <taxon>Spiralia</taxon>
        <taxon>Lophotrochozoa</taxon>
        <taxon>Annelida</taxon>
        <taxon>Polychaeta</taxon>
        <taxon>Sedentaria</taxon>
        <taxon>Canalipalpata</taxon>
        <taxon>Sabellida</taxon>
        <taxon>Oweniida</taxon>
        <taxon>Oweniidae</taxon>
        <taxon>Owenia</taxon>
    </lineage>
</organism>
<gene>
    <name evidence="1" type="ORF">OFUS_LOCUS6985</name>
</gene>
<protein>
    <submittedName>
        <fullName evidence="1">Uncharacterized protein</fullName>
    </submittedName>
</protein>
<dbReference type="EMBL" id="CAIIXF020000003">
    <property type="protein sequence ID" value="CAH1780276.1"/>
    <property type="molecule type" value="Genomic_DNA"/>
</dbReference>
<evidence type="ECO:0000313" key="1">
    <source>
        <dbReference type="EMBL" id="CAH1780276.1"/>
    </source>
</evidence>
<accession>A0A8S4NIU9</accession>
<reference evidence="1" key="1">
    <citation type="submission" date="2022-03" db="EMBL/GenBank/DDBJ databases">
        <authorList>
            <person name="Martin C."/>
        </authorList>
    </citation>
    <scope>NUCLEOTIDE SEQUENCE</scope>
</reference>
<name>A0A8S4NIU9_OWEFU</name>
<comment type="caution">
    <text evidence="1">The sequence shown here is derived from an EMBL/GenBank/DDBJ whole genome shotgun (WGS) entry which is preliminary data.</text>
</comment>
<keyword evidence="2" id="KW-1185">Reference proteome</keyword>
<dbReference type="Proteomes" id="UP000749559">
    <property type="component" value="Unassembled WGS sequence"/>
</dbReference>